<dbReference type="PANTHER" id="PTHR13068">
    <property type="entry name" value="CGI-12 PROTEIN-RELATED"/>
    <property type="match status" value="1"/>
</dbReference>
<dbReference type="GO" id="GO:0009658">
    <property type="term" value="P:chloroplast organization"/>
    <property type="evidence" value="ECO:0000318"/>
    <property type="project" value="GO_Central"/>
</dbReference>
<name>A0A0K9P108_ZOSMR</name>
<dbReference type="EMBL" id="LFYR01001330">
    <property type="protein sequence ID" value="KMZ62653.1"/>
    <property type="molecule type" value="Genomic_DNA"/>
</dbReference>
<dbReference type="Pfam" id="PF02536">
    <property type="entry name" value="mTERF"/>
    <property type="match status" value="4"/>
</dbReference>
<dbReference type="GO" id="GO:0003676">
    <property type="term" value="F:nucleic acid binding"/>
    <property type="evidence" value="ECO:0007669"/>
    <property type="project" value="InterPro"/>
</dbReference>
<dbReference type="PANTHER" id="PTHR13068:SF236">
    <property type="entry name" value="OS02G0749800 PROTEIN"/>
    <property type="match status" value="1"/>
</dbReference>
<evidence type="ECO:0000313" key="6">
    <source>
        <dbReference type="Proteomes" id="UP000036987"/>
    </source>
</evidence>
<evidence type="ECO:0000256" key="3">
    <source>
        <dbReference type="ARBA" id="ARBA00022946"/>
    </source>
</evidence>
<evidence type="ECO:0000256" key="2">
    <source>
        <dbReference type="ARBA" id="ARBA00022472"/>
    </source>
</evidence>
<dbReference type="OMA" id="ICQMSES"/>
<dbReference type="SMART" id="SM00733">
    <property type="entry name" value="Mterf"/>
    <property type="match status" value="10"/>
</dbReference>
<keyword evidence="2" id="KW-0804">Transcription</keyword>
<dbReference type="GO" id="GO:0006353">
    <property type="term" value="P:DNA-templated transcription termination"/>
    <property type="evidence" value="ECO:0007669"/>
    <property type="project" value="UniProtKB-KW"/>
</dbReference>
<proteinExistence type="inferred from homology"/>
<comment type="similarity">
    <text evidence="1">Belongs to the mTERF family.</text>
</comment>
<accession>A0A0K9P108</accession>
<evidence type="ECO:0000256" key="1">
    <source>
        <dbReference type="ARBA" id="ARBA00007692"/>
    </source>
</evidence>
<evidence type="ECO:0000256" key="4">
    <source>
        <dbReference type="SAM" id="MobiDB-lite"/>
    </source>
</evidence>
<protein>
    <recommendedName>
        <fullName evidence="7">Mitochondrial transcription termination factor family protein</fullName>
    </recommendedName>
</protein>
<comment type="caution">
    <text evidence="5">The sequence shown here is derived from an EMBL/GenBank/DDBJ whole genome shotgun (WGS) entry which is preliminary data.</text>
</comment>
<keyword evidence="2" id="KW-0805">Transcription regulation</keyword>
<dbReference type="FunFam" id="1.25.70.10:FF:000001">
    <property type="entry name" value="Mitochondrial transcription termination factor-like"/>
    <property type="match status" value="2"/>
</dbReference>
<dbReference type="InterPro" id="IPR038538">
    <property type="entry name" value="MTERF_sf"/>
</dbReference>
<dbReference type="GO" id="GO:0009507">
    <property type="term" value="C:chloroplast"/>
    <property type="evidence" value="ECO:0000318"/>
    <property type="project" value="GO_Central"/>
</dbReference>
<dbReference type="AlphaFoldDB" id="A0A0K9P108"/>
<keyword evidence="6" id="KW-1185">Reference proteome</keyword>
<dbReference type="Gene3D" id="1.25.70.10">
    <property type="entry name" value="Transcription termination factor 3, mitochondrial"/>
    <property type="match status" value="3"/>
</dbReference>
<sequence>MVAGRTNNYLVFLLNKTHNRSSCHHVSSCNSFFSRRHPFSSTPTSGEDDRVVDISSSSPSSQTISYLIENCGLSSESALSVSKKFILKYPRKTDSVLQILRDIGFTNEQITALIIKCSRILSVKPDRNLKPKLEFLISQGFTQMEVVDILLSNPYVLLNSSLQRKIIPSFTTIKTIFPTNAEVIKLFKHTCHVTTFVFLANVEILRRNEVPESVIRKMYTRRPYIMARNPNFLARVIEKALDLGIHPSKPSLFVDAIFVLLSSKSSTWDKKVMFCRSLGWSREETLLVFKRQPLSFTLSNTLLKKKMDFFTQKLGLSPKRLVSYANVLRFSLEKRIIPRCSVLSLLIAKRLIKTISLHHLKISEDKFLSKFVEDYKDQVPEVVEAYNGKLDFKGLFPRWWKRPFSSTSTATKLTKGEDDRVVDKSSSSSSSSPTISYLIQNCGLSTQSAISASKNFKLKFPEKSDSVLRLLRDYGFNDKQITALITKCTRMLKVRADGNLRPKLEFLLSQGFTHPQIVEIMLNNPLLLTTSSLNMKIIPSFISIRTVLPTNDAIFQFLKHTGYLSVPELLTNVETLRSNQVPESVIRRICTKYPKTITRKSKCFAMAVEKIMDLGFEPSKVTVFANAISVLLSLKPATWERRMVFYMSLGWSHEETLLAFKRQPLSFSLSNKLIKKKMDFFTQRLGCSPSRLVSYGNLFMFSLERRIIPRCSVLNLLITKGFPMINS</sequence>
<evidence type="ECO:0000313" key="5">
    <source>
        <dbReference type="EMBL" id="KMZ62653.1"/>
    </source>
</evidence>
<evidence type="ECO:0008006" key="7">
    <source>
        <dbReference type="Google" id="ProtNLM"/>
    </source>
</evidence>
<gene>
    <name evidence="5" type="ORF">ZOSMA_44G00530</name>
</gene>
<keyword evidence="2" id="KW-0806">Transcription termination</keyword>
<reference evidence="6" key="1">
    <citation type="journal article" date="2016" name="Nature">
        <title>The genome of the seagrass Zostera marina reveals angiosperm adaptation to the sea.</title>
        <authorList>
            <person name="Olsen J.L."/>
            <person name="Rouze P."/>
            <person name="Verhelst B."/>
            <person name="Lin Y.-C."/>
            <person name="Bayer T."/>
            <person name="Collen J."/>
            <person name="Dattolo E."/>
            <person name="De Paoli E."/>
            <person name="Dittami S."/>
            <person name="Maumus F."/>
            <person name="Michel G."/>
            <person name="Kersting A."/>
            <person name="Lauritano C."/>
            <person name="Lohaus R."/>
            <person name="Toepel M."/>
            <person name="Tonon T."/>
            <person name="Vanneste K."/>
            <person name="Amirebrahimi M."/>
            <person name="Brakel J."/>
            <person name="Bostroem C."/>
            <person name="Chovatia M."/>
            <person name="Grimwood J."/>
            <person name="Jenkins J.W."/>
            <person name="Jueterbock A."/>
            <person name="Mraz A."/>
            <person name="Stam W.T."/>
            <person name="Tice H."/>
            <person name="Bornberg-Bauer E."/>
            <person name="Green P.J."/>
            <person name="Pearson G.A."/>
            <person name="Procaccini G."/>
            <person name="Duarte C.M."/>
            <person name="Schmutz J."/>
            <person name="Reusch T.B.H."/>
            <person name="Van de Peer Y."/>
        </authorList>
    </citation>
    <scope>NUCLEOTIDE SEQUENCE [LARGE SCALE GENOMIC DNA]</scope>
    <source>
        <strain evidence="6">cv. Finnish</strain>
    </source>
</reference>
<dbReference type="OrthoDB" id="637682at2759"/>
<feature type="region of interest" description="Disordered" evidence="4">
    <location>
        <begin position="415"/>
        <end position="434"/>
    </location>
</feature>
<keyword evidence="3" id="KW-0809">Transit peptide</keyword>
<dbReference type="Proteomes" id="UP000036987">
    <property type="component" value="Unassembled WGS sequence"/>
</dbReference>
<organism evidence="5 6">
    <name type="scientific">Zostera marina</name>
    <name type="common">Eelgrass</name>
    <dbReference type="NCBI Taxonomy" id="29655"/>
    <lineage>
        <taxon>Eukaryota</taxon>
        <taxon>Viridiplantae</taxon>
        <taxon>Streptophyta</taxon>
        <taxon>Embryophyta</taxon>
        <taxon>Tracheophyta</taxon>
        <taxon>Spermatophyta</taxon>
        <taxon>Magnoliopsida</taxon>
        <taxon>Liliopsida</taxon>
        <taxon>Zosteraceae</taxon>
        <taxon>Zostera</taxon>
    </lineage>
</organism>
<dbReference type="InterPro" id="IPR003690">
    <property type="entry name" value="MTERF"/>
</dbReference>